<protein>
    <submittedName>
        <fullName evidence="3">Uncharacterized protein LOC127749441</fullName>
    </submittedName>
</protein>
<dbReference type="RefSeq" id="XP_052123532.1">
    <property type="nucleotide sequence ID" value="XM_052267572.1"/>
</dbReference>
<evidence type="ECO:0000256" key="1">
    <source>
        <dbReference type="SAM" id="MobiDB-lite"/>
    </source>
</evidence>
<sequence length="459" mass="51860">MTVLRYCVNIRIFSSLPGIARKPHSSSYDCPSPNSEELNEDENDSENVQEGPTAPNIEPNISETHGPDYDSDGTPSENIEADMSEAEYFDNDSESPTQNIIDELSQADQKGYEAQKHGFVAQGGLSQTTVQDGSQIGKSGRNTSIQVDIVSIEEWRKQCEICNKYGEDAFNYLDFCETCGSPIHTGEKSCSVPFGTSDDDMWVCLKCSKTPETTWSYSTTLINSFENELLCIYIWKKIVLFRTDLEECSFRITTRRQNFCIRYFYPPFSNNIEIIVIDSDSDYEAECPIKEEFENSNVSNAELNQVFDVLSSSGLIQGNLPGNCEKVAKKPAYKKNWKCFTCGNRDLELRSIKTPGKNFQRKYYGCFSNNQCTSEKPFCFWAPKKDDSSETLVLPKDRGNVTLRSRKRAGAPFRSNSEPVSIGDSAPQGDKRPKRQTKLPVYLRKSYEFNTPRTSLDSP</sequence>
<name>A0A9C6U4Q1_FRAOC</name>
<dbReference type="InterPro" id="IPR011011">
    <property type="entry name" value="Znf_FYVE_PHD"/>
</dbReference>
<reference evidence="3" key="1">
    <citation type="submission" date="2025-08" db="UniProtKB">
        <authorList>
            <consortium name="RefSeq"/>
        </authorList>
    </citation>
    <scope>IDENTIFICATION</scope>
    <source>
        <tissue evidence="3">Whole organism</tissue>
    </source>
</reference>
<dbReference type="Proteomes" id="UP000504606">
    <property type="component" value="Unplaced"/>
</dbReference>
<evidence type="ECO:0000313" key="3">
    <source>
        <dbReference type="RefSeq" id="XP_052123532.1"/>
    </source>
</evidence>
<dbReference type="SUPFAM" id="SSF57903">
    <property type="entry name" value="FYVE/PHD zinc finger"/>
    <property type="match status" value="1"/>
</dbReference>
<evidence type="ECO:0000313" key="2">
    <source>
        <dbReference type="Proteomes" id="UP000504606"/>
    </source>
</evidence>
<dbReference type="KEGG" id="foc:127749441"/>
<proteinExistence type="predicted"/>
<feature type="region of interest" description="Disordered" evidence="1">
    <location>
        <begin position="21"/>
        <end position="78"/>
    </location>
</feature>
<dbReference type="AlphaFoldDB" id="A0A9C6U4Q1"/>
<feature type="compositionally biased region" description="Polar residues" evidence="1">
    <location>
        <begin position="448"/>
        <end position="459"/>
    </location>
</feature>
<organism evidence="2 3">
    <name type="scientific">Frankliniella occidentalis</name>
    <name type="common">Western flower thrips</name>
    <name type="synonym">Euthrips occidentalis</name>
    <dbReference type="NCBI Taxonomy" id="133901"/>
    <lineage>
        <taxon>Eukaryota</taxon>
        <taxon>Metazoa</taxon>
        <taxon>Ecdysozoa</taxon>
        <taxon>Arthropoda</taxon>
        <taxon>Hexapoda</taxon>
        <taxon>Insecta</taxon>
        <taxon>Pterygota</taxon>
        <taxon>Neoptera</taxon>
        <taxon>Paraneoptera</taxon>
        <taxon>Thysanoptera</taxon>
        <taxon>Terebrantia</taxon>
        <taxon>Thripoidea</taxon>
        <taxon>Thripidae</taxon>
        <taxon>Frankliniella</taxon>
    </lineage>
</organism>
<dbReference type="GeneID" id="127749441"/>
<keyword evidence="2" id="KW-1185">Reference proteome</keyword>
<feature type="region of interest" description="Disordered" evidence="1">
    <location>
        <begin position="404"/>
        <end position="459"/>
    </location>
</feature>
<gene>
    <name evidence="3" type="primary">LOC127749441</name>
</gene>
<feature type="compositionally biased region" description="Acidic residues" evidence="1">
    <location>
        <begin position="37"/>
        <end position="47"/>
    </location>
</feature>
<accession>A0A9C6U4Q1</accession>